<evidence type="ECO:0000313" key="1">
    <source>
        <dbReference type="EMBL" id="VEL11055.1"/>
    </source>
</evidence>
<name>A0A3S4ZZM0_9PLAT</name>
<proteinExistence type="predicted"/>
<accession>A0A3S4ZZM0</accession>
<keyword evidence="2" id="KW-1185">Reference proteome</keyword>
<protein>
    <submittedName>
        <fullName evidence="1">Uncharacterized protein</fullName>
    </submittedName>
</protein>
<dbReference type="AlphaFoldDB" id="A0A3S4ZZM0"/>
<gene>
    <name evidence="1" type="ORF">PXEA_LOCUS4495</name>
</gene>
<dbReference type="Proteomes" id="UP000784294">
    <property type="component" value="Unassembled WGS sequence"/>
</dbReference>
<comment type="caution">
    <text evidence="1">The sequence shown here is derived from an EMBL/GenBank/DDBJ whole genome shotgun (WGS) entry which is preliminary data.</text>
</comment>
<sequence>MRLLPRPHRLDGAGTTFVVCSIQSARGCMEHGGFHRSCSTFLKPELNGKWRTTEAFFTFTPPAASSDPSLSCPNTT</sequence>
<dbReference type="EMBL" id="CAAALY010010711">
    <property type="protein sequence ID" value="VEL11055.1"/>
    <property type="molecule type" value="Genomic_DNA"/>
</dbReference>
<evidence type="ECO:0000313" key="2">
    <source>
        <dbReference type="Proteomes" id="UP000784294"/>
    </source>
</evidence>
<reference evidence="1" key="1">
    <citation type="submission" date="2018-11" db="EMBL/GenBank/DDBJ databases">
        <authorList>
            <consortium name="Pathogen Informatics"/>
        </authorList>
    </citation>
    <scope>NUCLEOTIDE SEQUENCE</scope>
</reference>
<organism evidence="1 2">
    <name type="scientific">Protopolystoma xenopodis</name>
    <dbReference type="NCBI Taxonomy" id="117903"/>
    <lineage>
        <taxon>Eukaryota</taxon>
        <taxon>Metazoa</taxon>
        <taxon>Spiralia</taxon>
        <taxon>Lophotrochozoa</taxon>
        <taxon>Platyhelminthes</taxon>
        <taxon>Monogenea</taxon>
        <taxon>Polyopisthocotylea</taxon>
        <taxon>Polystomatidea</taxon>
        <taxon>Polystomatidae</taxon>
        <taxon>Protopolystoma</taxon>
    </lineage>
</organism>